<evidence type="ECO:0000313" key="3">
    <source>
        <dbReference type="Proteomes" id="UP000192907"/>
    </source>
</evidence>
<evidence type="ECO:0000259" key="1">
    <source>
        <dbReference type="Pfam" id="PF09860"/>
    </source>
</evidence>
<dbReference type="Proteomes" id="UP000192907">
    <property type="component" value="Unassembled WGS sequence"/>
</dbReference>
<dbReference type="InterPro" id="IPR018656">
    <property type="entry name" value="DUF2087"/>
</dbReference>
<protein>
    <recommendedName>
        <fullName evidence="1">DUF2087 domain-containing protein</fullName>
    </recommendedName>
</protein>
<dbReference type="Pfam" id="PF09860">
    <property type="entry name" value="DUF2087"/>
    <property type="match status" value="1"/>
</dbReference>
<sequence>MKIDVLLNRLWDDEKRLQRWPRKQKQQFVCLEYVIDKVPKAKQYTEKEINRLIKAWITFEDYVRVRRQLVDFGFLGRTKDGSSYWRL</sequence>
<organism evidence="2 3">
    <name type="scientific">Pseudobacteriovorax antillogorgiicola</name>
    <dbReference type="NCBI Taxonomy" id="1513793"/>
    <lineage>
        <taxon>Bacteria</taxon>
        <taxon>Pseudomonadati</taxon>
        <taxon>Bdellovibrionota</taxon>
        <taxon>Oligoflexia</taxon>
        <taxon>Oligoflexales</taxon>
        <taxon>Pseudobacteriovoracaceae</taxon>
        <taxon>Pseudobacteriovorax</taxon>
    </lineage>
</organism>
<evidence type="ECO:0000313" key="2">
    <source>
        <dbReference type="EMBL" id="SMF08238.1"/>
    </source>
</evidence>
<keyword evidence="3" id="KW-1185">Reference proteome</keyword>
<gene>
    <name evidence="2" type="ORF">SAMN06296036_104279</name>
</gene>
<dbReference type="RefSeq" id="WP_132316512.1">
    <property type="nucleotide sequence ID" value="NZ_FWZT01000004.1"/>
</dbReference>
<proteinExistence type="predicted"/>
<feature type="domain" description="DUF2087" evidence="1">
    <location>
        <begin position="16"/>
        <end position="86"/>
    </location>
</feature>
<dbReference type="EMBL" id="FWZT01000004">
    <property type="protein sequence ID" value="SMF08238.1"/>
    <property type="molecule type" value="Genomic_DNA"/>
</dbReference>
<accession>A0A1Y6BGP7</accession>
<dbReference type="OrthoDB" id="6867569at2"/>
<dbReference type="AlphaFoldDB" id="A0A1Y6BGP7"/>
<dbReference type="STRING" id="1513793.SAMN06296036_104279"/>
<name>A0A1Y6BGP7_9BACT</name>
<reference evidence="3" key="1">
    <citation type="submission" date="2017-04" db="EMBL/GenBank/DDBJ databases">
        <authorList>
            <person name="Varghese N."/>
            <person name="Submissions S."/>
        </authorList>
    </citation>
    <scope>NUCLEOTIDE SEQUENCE [LARGE SCALE GENOMIC DNA]</scope>
    <source>
        <strain evidence="3">RKEM611</strain>
    </source>
</reference>